<name>A0AAN6LSA7_9PLEO</name>
<dbReference type="InterPro" id="IPR045038">
    <property type="entry name" value="AIG2-like"/>
</dbReference>
<dbReference type="EMBL" id="WVTA01000014">
    <property type="protein sequence ID" value="KAK3202183.1"/>
    <property type="molecule type" value="Genomic_DNA"/>
</dbReference>
<dbReference type="SUPFAM" id="SSF110857">
    <property type="entry name" value="Gamma-glutamyl cyclotransferase-like"/>
    <property type="match status" value="1"/>
</dbReference>
<dbReference type="Proteomes" id="UP001280581">
    <property type="component" value="Unassembled WGS sequence"/>
</dbReference>
<feature type="domain" description="Gamma-glutamylcyclotransferase AIG2-like" evidence="4">
    <location>
        <begin position="159"/>
        <end position="258"/>
    </location>
</feature>
<organism evidence="5 6">
    <name type="scientific">Pseudopithomyces chartarum</name>
    <dbReference type="NCBI Taxonomy" id="1892770"/>
    <lineage>
        <taxon>Eukaryota</taxon>
        <taxon>Fungi</taxon>
        <taxon>Dikarya</taxon>
        <taxon>Ascomycota</taxon>
        <taxon>Pezizomycotina</taxon>
        <taxon>Dothideomycetes</taxon>
        <taxon>Pleosporomycetidae</taxon>
        <taxon>Pleosporales</taxon>
        <taxon>Massarineae</taxon>
        <taxon>Didymosphaeriaceae</taxon>
        <taxon>Pseudopithomyces</taxon>
    </lineage>
</organism>
<reference evidence="5 6" key="1">
    <citation type="submission" date="2021-02" db="EMBL/GenBank/DDBJ databases">
        <title>Genome assembly of Pseudopithomyces chartarum.</title>
        <authorList>
            <person name="Jauregui R."/>
            <person name="Singh J."/>
            <person name="Voisey C."/>
        </authorList>
    </citation>
    <scope>NUCLEOTIDE SEQUENCE [LARGE SCALE GENOMIC DNA]</scope>
    <source>
        <strain evidence="5 6">AGR01</strain>
    </source>
</reference>
<dbReference type="InterPro" id="IPR009288">
    <property type="entry name" value="AIG2-like_dom"/>
</dbReference>
<dbReference type="CDD" id="cd06661">
    <property type="entry name" value="GGCT_like"/>
    <property type="match status" value="1"/>
</dbReference>
<evidence type="ECO:0000313" key="5">
    <source>
        <dbReference type="EMBL" id="KAK3202183.1"/>
    </source>
</evidence>
<dbReference type="GO" id="GO:0016740">
    <property type="term" value="F:transferase activity"/>
    <property type="evidence" value="ECO:0007669"/>
    <property type="project" value="UniProtKB-KW"/>
</dbReference>
<accession>A0AAN6LSA7</accession>
<proteinExistence type="inferred from homology"/>
<evidence type="ECO:0000256" key="1">
    <source>
        <dbReference type="ARBA" id="ARBA00008861"/>
    </source>
</evidence>
<keyword evidence="6" id="KW-1185">Reference proteome</keyword>
<dbReference type="Gene3D" id="3.10.490.10">
    <property type="entry name" value="Gamma-glutamyl cyclotransferase-like"/>
    <property type="match status" value="1"/>
</dbReference>
<dbReference type="Pfam" id="PF06094">
    <property type="entry name" value="GGACT"/>
    <property type="match status" value="1"/>
</dbReference>
<gene>
    <name evidence="5" type="ORF">GRF29_161g441986</name>
</gene>
<keyword evidence="2" id="KW-0808">Transferase</keyword>
<comment type="caution">
    <text evidence="5">The sequence shown here is derived from an EMBL/GenBank/DDBJ whole genome shotgun (WGS) entry which is preliminary data.</text>
</comment>
<evidence type="ECO:0000256" key="2">
    <source>
        <dbReference type="ARBA" id="ARBA00022679"/>
    </source>
</evidence>
<dbReference type="InterPro" id="IPR013024">
    <property type="entry name" value="GGCT-like"/>
</dbReference>
<dbReference type="AlphaFoldDB" id="A0AAN6LSA7"/>
<evidence type="ECO:0000259" key="4">
    <source>
        <dbReference type="Pfam" id="PF06094"/>
    </source>
</evidence>
<dbReference type="InterPro" id="IPR036568">
    <property type="entry name" value="GGCT-like_sf"/>
</dbReference>
<comment type="similarity">
    <text evidence="1">Belongs to the gamma-glutamylcyclotransferase family.</text>
</comment>
<dbReference type="PANTHER" id="PTHR31544">
    <property type="entry name" value="AIG2-LIKE PROTEIN D"/>
    <property type="match status" value="1"/>
</dbReference>
<dbReference type="PANTHER" id="PTHR31544:SF4">
    <property type="entry name" value="GAMMA-GLUTAMYLCYCLOTRANSFERASE-RELATED"/>
    <property type="match status" value="1"/>
</dbReference>
<evidence type="ECO:0000313" key="6">
    <source>
        <dbReference type="Proteomes" id="UP001280581"/>
    </source>
</evidence>
<protein>
    <recommendedName>
        <fullName evidence="3">Putative gamma-glutamylcyclotransferase</fullName>
    </recommendedName>
</protein>
<sequence length="267" mass="29796">MDYLELNDSAVEALEQLDGGFGPQHVPSKRPIPLPTASRTRRRRRVEVEFLLRLEDPISSPRDIANALGLSTVPRLENGTAEDHEASFCRLSQAEIYAFSCWATKHYPTKNFLKIPIRQAHKDPGKLAVLGHDGTLPHHRPCLPVKPTEQSAPEYPVHYFFYGTLSDPERLGRLFGVPLCELSPLQPATLLDGRLRAWAGKYKAVVDDPGGRVDGWSYVVASASQEHALREYEGDNYEVVAARLLIDGKETTGRTFRFAGYDDDLTG</sequence>
<evidence type="ECO:0000256" key="3">
    <source>
        <dbReference type="ARBA" id="ARBA00030602"/>
    </source>
</evidence>